<protein>
    <submittedName>
        <fullName evidence="1">Uncharacterized protein</fullName>
    </submittedName>
</protein>
<evidence type="ECO:0000313" key="1">
    <source>
        <dbReference type="EMBL" id="AKV03928.1"/>
    </source>
</evidence>
<organism evidence="1 2">
    <name type="scientific">Labilithrix luteola</name>
    <dbReference type="NCBI Taxonomy" id="1391654"/>
    <lineage>
        <taxon>Bacteria</taxon>
        <taxon>Pseudomonadati</taxon>
        <taxon>Myxococcota</taxon>
        <taxon>Polyangia</taxon>
        <taxon>Polyangiales</taxon>
        <taxon>Labilitrichaceae</taxon>
        <taxon>Labilithrix</taxon>
    </lineage>
</organism>
<reference evidence="1 2" key="1">
    <citation type="submission" date="2015-08" db="EMBL/GenBank/DDBJ databases">
        <authorList>
            <person name="Babu N.S."/>
            <person name="Beckwith C.J."/>
            <person name="Beseler K.G."/>
            <person name="Brison A."/>
            <person name="Carone J.V."/>
            <person name="Caskin T.P."/>
            <person name="Diamond M."/>
            <person name="Durham M.E."/>
            <person name="Foxe J.M."/>
            <person name="Go M."/>
            <person name="Henderson B.A."/>
            <person name="Jones I.B."/>
            <person name="McGettigan J.A."/>
            <person name="Micheletti S.J."/>
            <person name="Nasrallah M.E."/>
            <person name="Ortiz D."/>
            <person name="Piller C.R."/>
            <person name="Privatt S.R."/>
            <person name="Schneider S.L."/>
            <person name="Sharp S."/>
            <person name="Smith T.C."/>
            <person name="Stanton J.D."/>
            <person name="Ullery H.E."/>
            <person name="Wilson R.J."/>
            <person name="Serrano M.G."/>
            <person name="Buck G."/>
            <person name="Lee V."/>
            <person name="Wang Y."/>
            <person name="Carvalho R."/>
            <person name="Voegtly L."/>
            <person name="Shi R."/>
            <person name="Duckworth R."/>
            <person name="Johnson A."/>
            <person name="Loviza R."/>
            <person name="Walstead R."/>
            <person name="Shah Z."/>
            <person name="Kiflezghi M."/>
            <person name="Wade K."/>
            <person name="Ball S.L."/>
            <person name="Bradley K.W."/>
            <person name="Asai D.J."/>
            <person name="Bowman C.A."/>
            <person name="Russell D.A."/>
            <person name="Pope W.H."/>
            <person name="Jacobs-Sera D."/>
            <person name="Hendrix R.W."/>
            <person name="Hatfull G.F."/>
        </authorList>
    </citation>
    <scope>NUCLEOTIDE SEQUENCE [LARGE SCALE GENOMIC DNA]</scope>
    <source>
        <strain evidence="1 2">DSM 27648</strain>
    </source>
</reference>
<name>A0A0K1QDY0_9BACT</name>
<keyword evidence="2" id="KW-1185">Reference proteome</keyword>
<gene>
    <name evidence="1" type="ORF">AKJ09_10591</name>
</gene>
<dbReference type="Proteomes" id="UP000064967">
    <property type="component" value="Chromosome"/>
</dbReference>
<accession>A0A0K1QDY0</accession>
<evidence type="ECO:0000313" key="2">
    <source>
        <dbReference type="Proteomes" id="UP000064967"/>
    </source>
</evidence>
<proteinExistence type="predicted"/>
<dbReference type="EMBL" id="CP012333">
    <property type="protein sequence ID" value="AKV03928.1"/>
    <property type="molecule type" value="Genomic_DNA"/>
</dbReference>
<dbReference type="AlphaFoldDB" id="A0A0K1QDY0"/>
<dbReference type="KEGG" id="llu:AKJ09_10591"/>
<sequence length="45" mass="4962">MTEATDAKPLIPENIGKARSVSIPQDFSRIRDSCIRKNGSDTKLT</sequence>